<evidence type="ECO:0000313" key="4">
    <source>
        <dbReference type="Proteomes" id="UP001596496"/>
    </source>
</evidence>
<sequence>MIVLGLLLIVLAGATLVAVANDETGGIAASVTVLDRTLQLSKLELFLAGAATAAVFLIGLMILTAGMRRAGAKRRKLREARVETRDRVARLEEEKRRLERRLEAENTAPAATATAAAPTPAGRHAHLPDHDGDGVDDRVEIPAARPADRGAYPGADHVETTTEPVRGRDAYDGDRLVAGPRAGRDTSA</sequence>
<reference evidence="4" key="1">
    <citation type="journal article" date="2019" name="Int. J. Syst. Evol. Microbiol.">
        <title>The Global Catalogue of Microorganisms (GCM) 10K type strain sequencing project: providing services to taxonomists for standard genome sequencing and annotation.</title>
        <authorList>
            <consortium name="The Broad Institute Genomics Platform"/>
            <consortium name="The Broad Institute Genome Sequencing Center for Infectious Disease"/>
            <person name="Wu L."/>
            <person name="Ma J."/>
        </authorList>
    </citation>
    <scope>NUCLEOTIDE SEQUENCE [LARGE SCALE GENOMIC DNA]</scope>
    <source>
        <strain evidence="4">CECT 7649</strain>
    </source>
</reference>
<protein>
    <recommendedName>
        <fullName evidence="5">LapA family protein</fullName>
    </recommendedName>
</protein>
<gene>
    <name evidence="3" type="ORF">ACFQSB_13410</name>
</gene>
<keyword evidence="2" id="KW-1133">Transmembrane helix</keyword>
<dbReference type="RefSeq" id="WP_380826650.1">
    <property type="nucleotide sequence ID" value="NZ_JBHTCG010000007.1"/>
</dbReference>
<feature type="region of interest" description="Disordered" evidence="1">
    <location>
        <begin position="100"/>
        <end position="188"/>
    </location>
</feature>
<dbReference type="EMBL" id="JBHTCG010000007">
    <property type="protein sequence ID" value="MFC7383212.1"/>
    <property type="molecule type" value="Genomic_DNA"/>
</dbReference>
<keyword evidence="2" id="KW-0812">Transmembrane</keyword>
<organism evidence="3 4">
    <name type="scientific">Sphaerisporangium rhizosphaerae</name>
    <dbReference type="NCBI Taxonomy" id="2269375"/>
    <lineage>
        <taxon>Bacteria</taxon>
        <taxon>Bacillati</taxon>
        <taxon>Actinomycetota</taxon>
        <taxon>Actinomycetes</taxon>
        <taxon>Streptosporangiales</taxon>
        <taxon>Streptosporangiaceae</taxon>
        <taxon>Sphaerisporangium</taxon>
    </lineage>
</organism>
<keyword evidence="2" id="KW-0472">Membrane</keyword>
<feature type="compositionally biased region" description="Basic and acidic residues" evidence="1">
    <location>
        <begin position="126"/>
        <end position="140"/>
    </location>
</feature>
<evidence type="ECO:0000256" key="2">
    <source>
        <dbReference type="SAM" id="Phobius"/>
    </source>
</evidence>
<comment type="caution">
    <text evidence="3">The sequence shown here is derived from an EMBL/GenBank/DDBJ whole genome shotgun (WGS) entry which is preliminary data.</text>
</comment>
<feature type="transmembrane region" description="Helical" evidence="2">
    <location>
        <begin position="44"/>
        <end position="66"/>
    </location>
</feature>
<evidence type="ECO:0000256" key="1">
    <source>
        <dbReference type="SAM" id="MobiDB-lite"/>
    </source>
</evidence>
<accession>A0ABW2P3Z1</accession>
<dbReference type="Proteomes" id="UP001596496">
    <property type="component" value="Unassembled WGS sequence"/>
</dbReference>
<feature type="compositionally biased region" description="Low complexity" evidence="1">
    <location>
        <begin position="105"/>
        <end position="121"/>
    </location>
</feature>
<evidence type="ECO:0000313" key="3">
    <source>
        <dbReference type="EMBL" id="MFC7383212.1"/>
    </source>
</evidence>
<proteinExistence type="predicted"/>
<feature type="compositionally biased region" description="Basic and acidic residues" evidence="1">
    <location>
        <begin position="156"/>
        <end position="175"/>
    </location>
</feature>
<keyword evidence="4" id="KW-1185">Reference proteome</keyword>
<name>A0ABW2P3Z1_9ACTN</name>
<evidence type="ECO:0008006" key="5">
    <source>
        <dbReference type="Google" id="ProtNLM"/>
    </source>
</evidence>